<dbReference type="EMBL" id="JWZX01003110">
    <property type="protein sequence ID" value="KOO24274.1"/>
    <property type="molecule type" value="Genomic_DNA"/>
</dbReference>
<proteinExistence type="predicted"/>
<keyword evidence="3" id="KW-1185">Reference proteome</keyword>
<evidence type="ECO:0000313" key="1">
    <source>
        <dbReference type="EMBL" id="KOO24274.1"/>
    </source>
</evidence>
<dbReference type="AlphaFoldDB" id="A0A0M0JCG9"/>
<sequence length="196" mass="21133">MTVASSAGLIGAHGSGLVWTTFLPAGSRPTAVIEMLPRTNSIYWSYALIFPDLCAPLGVRHWTVRAELTPTPTCKPKGSRKGDTGSPLRCNLTVQAPELLRAVRHAEEWIATAAAPKGPDLYDSWRLLSLSYVHIAPWGVPLAALPESKAAPEWLAATQRPLTTSKQAHAESIRYAQAWSDRTGAGREEDPLDAVG</sequence>
<dbReference type="EMBL" id="JWZX01002155">
    <property type="protein sequence ID" value="KOO30820.1"/>
    <property type="molecule type" value="Genomic_DNA"/>
</dbReference>
<dbReference type="Proteomes" id="UP000037460">
    <property type="component" value="Unassembled WGS sequence"/>
</dbReference>
<comment type="caution">
    <text evidence="1">The sequence shown here is derived from an EMBL/GenBank/DDBJ whole genome shotgun (WGS) entry which is preliminary data.</text>
</comment>
<protein>
    <submittedName>
        <fullName evidence="1">Uncharacterized protein</fullName>
    </submittedName>
</protein>
<name>A0A0M0JCG9_9EUKA</name>
<reference evidence="3" key="2">
    <citation type="journal article" date="2015" name="PLoS Genet.">
        <title>Genome Sequence and Transcriptome Analyses of Chrysochromulina tobin: Metabolic Tools for Enhanced Algal Fitness in the Prominent Order Prymnesiales (Haptophyceae).</title>
        <authorList>
            <person name="Hovde B.T."/>
            <person name="Deodato C.R."/>
            <person name="Hunsperger H.M."/>
            <person name="Ryken S.A."/>
            <person name="Yost W."/>
            <person name="Jha R.K."/>
            <person name="Patterson J."/>
            <person name="Monnat R.J. Jr."/>
            <person name="Barlow S.B."/>
            <person name="Starkenburg S.R."/>
            <person name="Cattolico R.A."/>
        </authorList>
    </citation>
    <scope>NUCLEOTIDE SEQUENCE</scope>
    <source>
        <strain evidence="3">CCMP291</strain>
    </source>
</reference>
<evidence type="ECO:0000313" key="2">
    <source>
        <dbReference type="EMBL" id="KOO30820.1"/>
    </source>
</evidence>
<organism evidence="1 3">
    <name type="scientific">Chrysochromulina tobinii</name>
    <dbReference type="NCBI Taxonomy" id="1460289"/>
    <lineage>
        <taxon>Eukaryota</taxon>
        <taxon>Haptista</taxon>
        <taxon>Haptophyta</taxon>
        <taxon>Prymnesiophyceae</taxon>
        <taxon>Prymnesiales</taxon>
        <taxon>Chrysochromulinaceae</taxon>
        <taxon>Chrysochromulina</taxon>
    </lineage>
</organism>
<accession>A0A0M0JCG9</accession>
<reference evidence="1" key="1">
    <citation type="submission" date="2014-12" db="EMBL/GenBank/DDBJ databases">
        <title>Draft genome of the oleaginous, mixotrophic haptophyte, Chrysochromulina tobin.</title>
        <authorList>
            <person name="Hovde B.T."/>
            <person name="Starkenburg S.R."/>
            <person name="Cattolico R.A."/>
        </authorList>
    </citation>
    <scope>NUCLEOTIDE SEQUENCE</scope>
    <source>
        <strain evidence="1">CCMP291</strain>
    </source>
</reference>
<gene>
    <name evidence="1" type="ORF">Ctob_006083</name>
    <name evidence="2" type="ORF">Ctob_013191</name>
</gene>
<evidence type="ECO:0000313" key="3">
    <source>
        <dbReference type="Proteomes" id="UP000037460"/>
    </source>
</evidence>